<evidence type="ECO:0000256" key="1">
    <source>
        <dbReference type="SAM" id="MobiDB-lite"/>
    </source>
</evidence>
<evidence type="ECO:0000313" key="2">
    <source>
        <dbReference type="EMBL" id="TFY50524.1"/>
    </source>
</evidence>
<feature type="non-terminal residue" evidence="2">
    <location>
        <position position="1"/>
    </location>
</feature>
<evidence type="ECO:0000313" key="3">
    <source>
        <dbReference type="Proteomes" id="UP000298327"/>
    </source>
</evidence>
<proteinExistence type="predicted"/>
<feature type="compositionally biased region" description="Polar residues" evidence="1">
    <location>
        <begin position="63"/>
        <end position="72"/>
    </location>
</feature>
<protein>
    <submittedName>
        <fullName evidence="2">Uncharacterized protein</fullName>
    </submittedName>
</protein>
<dbReference type="OrthoDB" id="3270336at2759"/>
<accession>A0A4Y9XK37</accession>
<name>A0A4Y9XK37_9AGAM</name>
<feature type="compositionally biased region" description="Low complexity" evidence="1">
    <location>
        <begin position="32"/>
        <end position="62"/>
    </location>
</feature>
<organism evidence="2 3">
    <name type="scientific">Dentipellis fragilis</name>
    <dbReference type="NCBI Taxonomy" id="205917"/>
    <lineage>
        <taxon>Eukaryota</taxon>
        <taxon>Fungi</taxon>
        <taxon>Dikarya</taxon>
        <taxon>Basidiomycota</taxon>
        <taxon>Agaricomycotina</taxon>
        <taxon>Agaricomycetes</taxon>
        <taxon>Russulales</taxon>
        <taxon>Hericiaceae</taxon>
        <taxon>Dentipellis</taxon>
    </lineage>
</organism>
<dbReference type="Proteomes" id="UP000298327">
    <property type="component" value="Unassembled WGS sequence"/>
</dbReference>
<dbReference type="AlphaFoldDB" id="A0A4Y9XK37"/>
<reference evidence="2 3" key="1">
    <citation type="submission" date="2019-02" db="EMBL/GenBank/DDBJ databases">
        <title>Genome sequencing of the rare red list fungi Dentipellis fragilis.</title>
        <authorList>
            <person name="Buettner E."/>
            <person name="Kellner H."/>
        </authorList>
    </citation>
    <scope>NUCLEOTIDE SEQUENCE [LARGE SCALE GENOMIC DNA]</scope>
    <source>
        <strain evidence="2 3">DSM 105465</strain>
    </source>
</reference>
<feature type="region of interest" description="Disordered" evidence="1">
    <location>
        <begin position="1"/>
        <end position="130"/>
    </location>
</feature>
<keyword evidence="3" id="KW-1185">Reference proteome</keyword>
<feature type="compositionally biased region" description="Polar residues" evidence="1">
    <location>
        <begin position="105"/>
        <end position="127"/>
    </location>
</feature>
<gene>
    <name evidence="2" type="ORF">EVG20_g11468</name>
</gene>
<dbReference type="STRING" id="205917.A0A4Y9XK37"/>
<comment type="caution">
    <text evidence="2">The sequence shown here is derived from an EMBL/GenBank/DDBJ whole genome shotgun (WGS) entry which is preliminary data.</text>
</comment>
<dbReference type="EMBL" id="SEOQ01001796">
    <property type="protein sequence ID" value="TFY50524.1"/>
    <property type="molecule type" value="Genomic_DNA"/>
</dbReference>
<feature type="compositionally biased region" description="Low complexity" evidence="1">
    <location>
        <begin position="90"/>
        <end position="104"/>
    </location>
</feature>
<sequence length="450" mass="49002">FLGPASVPQSPPPTTPSAPIRRVLPPSGSDVNLSPRSNTNSSSRSNVNPFSKLKTKPSTKPSANASSKSRTILPSKPDGAPASAQSPHLHSASSTVHSSPPSTANSSPLSASEPSQANTVSSSQSGVGPSAAPRVYSSVELLMDPSLVSWSKGPISDHIRTVCPLDPPTLRSMGSSVQFVPIAAVDIVGYLYLDYRSMIRAALWMEEHPDDELHHLIPFFLSRGVAFAWRVPYTPMTTPLRRPQYLQPLLTPEWWAGPEGATFAGYKEAVASVLARPHARQWLLRRGLAWRLAIKFGTHELRTWVLDGPSTSAIFYGHGTTYDIPQRVIGDRPSAEETAVLTGATPSGSIWPSLSIWENSLMWIGEWSEAAEFWFERRLCQLCAAETETVMSLLSDRSWNRELRAALRPADRHLGSEDGSLRRAKEIVWTRSDTTSFVLVPVSGTLSPPA</sequence>